<proteinExistence type="predicted"/>
<evidence type="ECO:0000256" key="5">
    <source>
        <dbReference type="SAM" id="Phobius"/>
    </source>
</evidence>
<comment type="caution">
    <text evidence="6">The sequence shown here is derived from an EMBL/GenBank/DDBJ whole genome shotgun (WGS) entry which is preliminary data.</text>
</comment>
<evidence type="ECO:0000256" key="1">
    <source>
        <dbReference type="ARBA" id="ARBA00004141"/>
    </source>
</evidence>
<dbReference type="Proteomes" id="UP000185568">
    <property type="component" value="Unassembled WGS sequence"/>
</dbReference>
<keyword evidence="7" id="KW-1185">Reference proteome</keyword>
<evidence type="ECO:0000256" key="2">
    <source>
        <dbReference type="ARBA" id="ARBA00022692"/>
    </source>
</evidence>
<dbReference type="STRING" id="1714264.BTO30_16030"/>
<organism evidence="6 7">
    <name type="scientific">Domibacillus antri</name>
    <dbReference type="NCBI Taxonomy" id="1714264"/>
    <lineage>
        <taxon>Bacteria</taxon>
        <taxon>Bacillati</taxon>
        <taxon>Bacillota</taxon>
        <taxon>Bacilli</taxon>
        <taxon>Bacillales</taxon>
        <taxon>Bacillaceae</taxon>
        <taxon>Domibacillus</taxon>
    </lineage>
</organism>
<reference evidence="6 7" key="1">
    <citation type="submission" date="2016-12" db="EMBL/GenBank/DDBJ databases">
        <title>Domibacillus antri genome sequencing.</title>
        <authorList>
            <person name="Verma A."/>
            <person name="Krishnamurthi S."/>
        </authorList>
    </citation>
    <scope>NUCLEOTIDE SEQUENCE [LARGE SCALE GENOMIC DNA]</scope>
    <source>
        <strain evidence="6 7">XD80</strain>
    </source>
</reference>
<dbReference type="InterPro" id="IPR004710">
    <property type="entry name" value="Bilac:Na_transpt"/>
</dbReference>
<dbReference type="GO" id="GO:0016020">
    <property type="term" value="C:membrane"/>
    <property type="evidence" value="ECO:0007669"/>
    <property type="project" value="UniProtKB-SubCell"/>
</dbReference>
<feature type="transmembrane region" description="Helical" evidence="5">
    <location>
        <begin position="257"/>
        <end position="280"/>
    </location>
</feature>
<evidence type="ECO:0000256" key="3">
    <source>
        <dbReference type="ARBA" id="ARBA00022989"/>
    </source>
</evidence>
<feature type="transmembrane region" description="Helical" evidence="5">
    <location>
        <begin position="124"/>
        <end position="144"/>
    </location>
</feature>
<dbReference type="Gene3D" id="1.20.1530.20">
    <property type="match status" value="1"/>
</dbReference>
<dbReference type="PANTHER" id="PTHR10361:SF28">
    <property type="entry name" value="P3 PROTEIN-RELATED"/>
    <property type="match status" value="1"/>
</dbReference>
<feature type="transmembrane region" description="Helical" evidence="5">
    <location>
        <begin position="34"/>
        <end position="54"/>
    </location>
</feature>
<dbReference type="InterPro" id="IPR038770">
    <property type="entry name" value="Na+/solute_symporter_sf"/>
</dbReference>
<sequence>MLQMLNVLLGRWMPILTPLSVLMGVLVGEPLHQWAFLVPLGFAFMTFSGSLTSSFKMLHHTITHPLPIILALIILHVVIPLWAWEIGHFFFPDDPLTVTGLTLAVVIPTGITSMIWVTMYKGSAPLALAIILIDTMLSPFVVPFSLSVLAGSVVEMNFFDVMNGLVWMIVVPSLAGTAVNQWLKADRSSNISQKLAPFSKITLLSVIAVNSSVVAPYLRNIDLKFLQIVGTILLIVLTGYFFSWIIAVLFKQNKENVIALIYTGGMRNISAGAVLAVNFFPPQVAVPVVICMLFQQLLAALHGYFITLIYEKNIFRKQTVVHEK</sequence>
<evidence type="ECO:0008006" key="8">
    <source>
        <dbReference type="Google" id="ProtNLM"/>
    </source>
</evidence>
<feature type="transmembrane region" description="Helical" evidence="5">
    <location>
        <begin position="164"/>
        <end position="183"/>
    </location>
</feature>
<gene>
    <name evidence="6" type="ORF">BTO30_16030</name>
</gene>
<dbReference type="Pfam" id="PF01758">
    <property type="entry name" value="SBF"/>
    <property type="match status" value="1"/>
</dbReference>
<accession>A0A1Q8Q1P6</accession>
<dbReference type="EMBL" id="MSDU01000062">
    <property type="protein sequence ID" value="OLN21242.1"/>
    <property type="molecule type" value="Genomic_DNA"/>
</dbReference>
<keyword evidence="2 5" id="KW-0812">Transmembrane</keyword>
<evidence type="ECO:0000256" key="4">
    <source>
        <dbReference type="ARBA" id="ARBA00023136"/>
    </source>
</evidence>
<comment type="subcellular location">
    <subcellularLocation>
        <location evidence="1">Membrane</location>
        <topology evidence="1">Multi-pass membrane protein</topology>
    </subcellularLocation>
</comment>
<feature type="transmembrane region" description="Helical" evidence="5">
    <location>
        <begin position="66"/>
        <end position="84"/>
    </location>
</feature>
<evidence type="ECO:0000313" key="6">
    <source>
        <dbReference type="EMBL" id="OLN21242.1"/>
    </source>
</evidence>
<keyword evidence="3 5" id="KW-1133">Transmembrane helix</keyword>
<dbReference type="InterPro" id="IPR002657">
    <property type="entry name" value="BilAc:Na_symport/Acr3"/>
</dbReference>
<feature type="transmembrane region" description="Helical" evidence="5">
    <location>
        <begin position="12"/>
        <end position="28"/>
    </location>
</feature>
<protein>
    <recommendedName>
        <fullName evidence="8">Bile acid:sodium symporter</fullName>
    </recommendedName>
</protein>
<feature type="transmembrane region" description="Helical" evidence="5">
    <location>
        <begin position="96"/>
        <end position="117"/>
    </location>
</feature>
<dbReference type="AlphaFoldDB" id="A0A1Q8Q1P6"/>
<feature type="transmembrane region" description="Helical" evidence="5">
    <location>
        <begin position="286"/>
        <end position="310"/>
    </location>
</feature>
<dbReference type="PANTHER" id="PTHR10361">
    <property type="entry name" value="SODIUM-BILE ACID COTRANSPORTER"/>
    <property type="match status" value="1"/>
</dbReference>
<name>A0A1Q8Q1P6_9BACI</name>
<dbReference type="OrthoDB" id="1551454at2"/>
<feature type="transmembrane region" description="Helical" evidence="5">
    <location>
        <begin position="195"/>
        <end position="219"/>
    </location>
</feature>
<feature type="transmembrane region" description="Helical" evidence="5">
    <location>
        <begin position="225"/>
        <end position="250"/>
    </location>
</feature>
<keyword evidence="4 5" id="KW-0472">Membrane</keyword>
<evidence type="ECO:0000313" key="7">
    <source>
        <dbReference type="Proteomes" id="UP000185568"/>
    </source>
</evidence>
<dbReference type="RefSeq" id="WP_075399700.1">
    <property type="nucleotide sequence ID" value="NZ_MSDU01000062.1"/>
</dbReference>